<dbReference type="RefSeq" id="XP_034238487.1">
    <property type="nucleotide sequence ID" value="XM_034382596.1"/>
</dbReference>
<keyword evidence="10" id="KW-0479">Metal-binding</keyword>
<dbReference type="Pfam" id="PF21436">
    <property type="entry name" value="STT3-PglB_core"/>
    <property type="match status" value="1"/>
</dbReference>
<evidence type="ECO:0000256" key="8">
    <source>
        <dbReference type="ARBA" id="ARBA00022679"/>
    </source>
</evidence>
<comment type="cofactor">
    <cofactor evidence="1">
        <name>Mn(2+)</name>
        <dbReference type="ChEBI" id="CHEBI:29035"/>
    </cofactor>
</comment>
<evidence type="ECO:0000256" key="13">
    <source>
        <dbReference type="ARBA" id="ARBA00022989"/>
    </source>
</evidence>
<evidence type="ECO:0000313" key="26">
    <source>
        <dbReference type="RefSeq" id="XP_034238488.1"/>
    </source>
</evidence>
<accession>A0A6P8YNQ0</accession>
<evidence type="ECO:0000256" key="1">
    <source>
        <dbReference type="ARBA" id="ARBA00001936"/>
    </source>
</evidence>
<feature type="transmembrane region" description="Helical" evidence="20">
    <location>
        <begin position="119"/>
        <end position="139"/>
    </location>
</feature>
<name>A0A6P8YNQ0_THRPL</name>
<evidence type="ECO:0000256" key="20">
    <source>
        <dbReference type="SAM" id="Phobius"/>
    </source>
</evidence>
<comment type="subcellular location">
    <subcellularLocation>
        <location evidence="3">Endoplasmic reticulum membrane</location>
        <topology evidence="3">Multi-pass membrane protein</topology>
    </subcellularLocation>
</comment>
<evidence type="ECO:0000256" key="15">
    <source>
        <dbReference type="ARBA" id="ARBA00023180"/>
    </source>
</evidence>
<organism evidence="24">
    <name type="scientific">Thrips palmi</name>
    <name type="common">Melon thrips</name>
    <dbReference type="NCBI Taxonomy" id="161013"/>
    <lineage>
        <taxon>Eukaryota</taxon>
        <taxon>Metazoa</taxon>
        <taxon>Ecdysozoa</taxon>
        <taxon>Arthropoda</taxon>
        <taxon>Hexapoda</taxon>
        <taxon>Insecta</taxon>
        <taxon>Pterygota</taxon>
        <taxon>Neoptera</taxon>
        <taxon>Paraneoptera</taxon>
        <taxon>Thysanoptera</taxon>
        <taxon>Terebrantia</taxon>
        <taxon>Thripoidea</taxon>
        <taxon>Thripidae</taxon>
        <taxon>Thrips</taxon>
    </lineage>
</organism>
<feature type="transmembrane region" description="Helical" evidence="20">
    <location>
        <begin position="367"/>
        <end position="386"/>
    </location>
</feature>
<keyword evidence="8" id="KW-0808">Transferase</keyword>
<evidence type="ECO:0000256" key="7">
    <source>
        <dbReference type="ARBA" id="ARBA00022676"/>
    </source>
</evidence>
<dbReference type="CTD" id="3703"/>
<dbReference type="FunFam" id="3.40.50.12610:FF:000002">
    <property type="entry name" value="dolichyl-diphosphooligosaccharide--protein glycosyltransferase subunit STT3A"/>
    <property type="match status" value="1"/>
</dbReference>
<dbReference type="Gene3D" id="3.40.50.12610">
    <property type="match status" value="1"/>
</dbReference>
<evidence type="ECO:0000259" key="21">
    <source>
        <dbReference type="Pfam" id="PF02516"/>
    </source>
</evidence>
<evidence type="ECO:0000256" key="3">
    <source>
        <dbReference type="ARBA" id="ARBA00004477"/>
    </source>
</evidence>
<feature type="transmembrane region" description="Helical" evidence="20">
    <location>
        <begin position="305"/>
        <end position="326"/>
    </location>
</feature>
<keyword evidence="16" id="KW-0464">Manganese</keyword>
<feature type="transmembrane region" description="Helical" evidence="20">
    <location>
        <begin position="275"/>
        <end position="293"/>
    </location>
</feature>
<keyword evidence="7" id="KW-0328">Glycosyltransferase</keyword>
<dbReference type="PANTHER" id="PTHR13872:SF43">
    <property type="entry name" value="DOLICHYL-DIPHOSPHOOLIGOSACCHARIDE--PROTEIN GLYCOSYLTRANSFERASE SUBUNIT STT3A"/>
    <property type="match status" value="1"/>
</dbReference>
<dbReference type="Pfam" id="PF02516">
    <property type="entry name" value="STT3"/>
    <property type="match status" value="1"/>
</dbReference>
<feature type="transmembrane region" description="Helical" evidence="20">
    <location>
        <begin position="177"/>
        <end position="196"/>
    </location>
</feature>
<evidence type="ECO:0000256" key="12">
    <source>
        <dbReference type="ARBA" id="ARBA00022842"/>
    </source>
</evidence>
<dbReference type="GO" id="GO:0004579">
    <property type="term" value="F:dolichyl-diphosphooligosaccharide-protein glycotransferase activity"/>
    <property type="evidence" value="ECO:0007669"/>
    <property type="project" value="UniProtKB-EC"/>
</dbReference>
<proteinExistence type="inferred from homology"/>
<comment type="pathway">
    <text evidence="4">Protein modification; protein glycosylation.</text>
</comment>
<dbReference type="GO" id="GO:0005789">
    <property type="term" value="C:endoplasmic reticulum membrane"/>
    <property type="evidence" value="ECO:0007669"/>
    <property type="project" value="UniProtKB-SubCell"/>
</dbReference>
<dbReference type="GO" id="GO:0046872">
    <property type="term" value="F:metal ion binding"/>
    <property type="evidence" value="ECO:0007669"/>
    <property type="project" value="UniProtKB-KW"/>
</dbReference>
<evidence type="ECO:0000256" key="2">
    <source>
        <dbReference type="ARBA" id="ARBA00001946"/>
    </source>
</evidence>
<feature type="transmembrane region" description="Helical" evidence="20">
    <location>
        <begin position="248"/>
        <end position="269"/>
    </location>
</feature>
<dbReference type="GO" id="GO:0043687">
    <property type="term" value="P:post-translational protein modification"/>
    <property type="evidence" value="ECO:0007669"/>
    <property type="project" value="TreeGrafter"/>
</dbReference>
<dbReference type="RefSeq" id="XP_034238488.1">
    <property type="nucleotide sequence ID" value="XM_034382597.1"/>
</dbReference>
<comment type="similarity">
    <text evidence="5">Belongs to the STT3 family.</text>
</comment>
<evidence type="ECO:0000256" key="17">
    <source>
        <dbReference type="ARBA" id="ARBA00040922"/>
    </source>
</evidence>
<comment type="catalytic activity">
    <reaction evidence="18">
        <text>a di-trans,poly-cis-dolichyl diphosphooligosaccharide + L-asparaginyl-[protein] = N(4)-(oligosaccharide-(1-&gt;4)-N-acetyl-beta-D-glucosaminyl-(1-&gt;4)-N-acetyl-beta-D-glucosaminyl)-L-asparaginyl-[protein] + a di-trans,poly-cis-dolichyl diphosphate + H(+)</text>
        <dbReference type="Rhea" id="RHEA:22980"/>
        <dbReference type="Rhea" id="RHEA-COMP:12804"/>
        <dbReference type="Rhea" id="RHEA-COMP:12805"/>
        <dbReference type="Rhea" id="RHEA-COMP:19506"/>
        <dbReference type="Rhea" id="RHEA-COMP:19509"/>
        <dbReference type="ChEBI" id="CHEBI:15378"/>
        <dbReference type="ChEBI" id="CHEBI:50347"/>
        <dbReference type="ChEBI" id="CHEBI:57497"/>
        <dbReference type="ChEBI" id="CHEBI:57570"/>
        <dbReference type="ChEBI" id="CHEBI:132529"/>
        <dbReference type="EC" id="2.4.99.18"/>
    </reaction>
</comment>
<dbReference type="EC" id="2.4.99.18" evidence="6"/>
<evidence type="ECO:0000256" key="4">
    <source>
        <dbReference type="ARBA" id="ARBA00004922"/>
    </source>
</evidence>
<feature type="transmembrane region" description="Helical" evidence="20">
    <location>
        <begin position="145"/>
        <end position="165"/>
    </location>
</feature>
<keyword evidence="14 20" id="KW-0472">Membrane</keyword>
<gene>
    <name evidence="24 25 26" type="primary">LOC117643613</name>
</gene>
<evidence type="ECO:0000256" key="11">
    <source>
        <dbReference type="ARBA" id="ARBA00022824"/>
    </source>
</evidence>
<protein>
    <recommendedName>
        <fullName evidence="17">Dolichyl-diphosphooligosaccharide--protein glycosyltransferase subunit STT3A</fullName>
        <ecNumber evidence="6">2.4.99.18</ecNumber>
    </recommendedName>
</protein>
<evidence type="ECO:0000256" key="16">
    <source>
        <dbReference type="ARBA" id="ARBA00023211"/>
    </source>
</evidence>
<keyword evidence="15" id="KW-0325">Glycoprotein</keyword>
<evidence type="ECO:0000313" key="24">
    <source>
        <dbReference type="RefSeq" id="XP_034238486.1"/>
    </source>
</evidence>
<sequence length="710" mass="80866">MGIMGILRLNTHLLRLTRDKQETFLTLSILSLAAVLSFATRLFSVLRYESVIHEFDPYFNYRTTKFLTEEGFYNFHNWFDDRAWYPLGRIIGGTIYPGLMVTSAALFRLMWLVNITIDIRNVCVFLAPFFSSLTTVVTYCLTKELWDSGAGLVAAVMISIVPGYISRSVAGSYDNEGIAIFCMLLTYYMWIKAVKTGTIYWSTMAALSYFYMVSSWGGYVFLINLIPLHVLVLMFTGRFSHRIYSAYSTLYCVGTLLSMQVSFVGFQPIQTSEHMLALGVFGLCQIFSAVEYLKSKLNKEDFEVLFRALIWAIAGITTVFAAVLTMSGKIAPWTGRFYSLLDPSYAKNNIPIIASVSEHQPTSWSSFYFDLQIMVFLFPTGLYFCFSKLTDSNIFIILYGVTSIYFAGVMVRLMLVLAPVMCILSGIAVSAMLTIYMKQVDPSKVADKKSKKFDSHFTMKSEIATAFVGMITFLLISYTFHCTWVTSEAYSSPSIVLSARSQDGSRVLFDDFREAYYWLKMNTPEDAKIMSWWDYGYQITAMANRTILVDNNTWNNTHISRVGQAMASPEDKAYEIMKELDVDYVLVIFGGVIGYSSDDINKFLWMVRIGGSTESGSHIKETDYYSSSGEFRVDKEGSPTLLNCLMYKMCYYRFGQQFTEMGRPAGWDRVRGAEIGNKDFELDVLEEAYTTDHWLVRIYKVKDLPNRGTR</sequence>
<evidence type="ECO:0000313" key="23">
    <source>
        <dbReference type="Proteomes" id="UP000515158"/>
    </source>
</evidence>
<dbReference type="KEGG" id="tpal:117643613"/>
<evidence type="ECO:0000256" key="14">
    <source>
        <dbReference type="ARBA" id="ARBA00023136"/>
    </source>
</evidence>
<keyword evidence="13 20" id="KW-1133">Transmembrane helix</keyword>
<evidence type="ECO:0000256" key="9">
    <source>
        <dbReference type="ARBA" id="ARBA00022692"/>
    </source>
</evidence>
<evidence type="ECO:0000256" key="10">
    <source>
        <dbReference type="ARBA" id="ARBA00022723"/>
    </source>
</evidence>
<feature type="domain" description="Oligosaccharyl transferase STT3 N-terminal" evidence="21">
    <location>
        <begin position="24"/>
        <end position="424"/>
    </location>
</feature>
<reference evidence="24 25" key="1">
    <citation type="submission" date="2025-04" db="UniProtKB">
        <authorList>
            <consortium name="RefSeq"/>
        </authorList>
    </citation>
    <scope>IDENTIFICATION</scope>
    <source>
        <tissue evidence="24 25">Total insect</tissue>
    </source>
</reference>
<evidence type="ECO:0000256" key="6">
    <source>
        <dbReference type="ARBA" id="ARBA00012605"/>
    </source>
</evidence>
<keyword evidence="9 20" id="KW-0812">Transmembrane</keyword>
<feature type="transmembrane region" description="Helical" evidence="20">
    <location>
        <begin position="216"/>
        <end position="236"/>
    </location>
</feature>
<feature type="transmembrane region" description="Helical" evidence="20">
    <location>
        <begin position="83"/>
        <end position="107"/>
    </location>
</feature>
<dbReference type="PANTHER" id="PTHR13872">
    <property type="entry name" value="DOLICHYL-DIPHOSPHOOLIGOSACCHARIDE--PROTEIN GLYCOSYLTRANSFERASE SUBUNIT"/>
    <property type="match status" value="1"/>
</dbReference>
<dbReference type="AlphaFoldDB" id="A0A6P8YNQ0"/>
<comment type="subunit">
    <text evidence="19">Component of the oligosaccharyltransferase (OST) complex. There are 2 OST complexes, OST-A and OST-B, which contain STT3A or STT3B as catalytic subunit, respectively. OST-A and OST-B contain common core subunits RPN1, RPN2, OST48, OST4, DAD1 and TMEM258, and OST-A contains DC2/OSTC and KRTCAP2/KCP2 specific accessory subunits. OST-A complex assembly occurs through the formation of 3 subcomplexes. Subcomplex 1 contains RPN1 and TMEM258, subcomplex 2 contains the OST-A-specific subunits STT3A, DC2/OSTC, and KCP2 as well as the core subunit OST4, and subcomplex 3 contains RPN2, DAD1, and OST48. The OST-A complex can form stable complexes with the Sec61 complex or with both the Sec61 and TRAP complexes.</text>
</comment>
<feature type="domain" description="STT3/PglB/AglB core" evidence="22">
    <location>
        <begin position="528"/>
        <end position="585"/>
    </location>
</feature>
<keyword evidence="12" id="KW-0460">Magnesium</keyword>
<dbReference type="InterPro" id="IPR048307">
    <property type="entry name" value="STT3_N"/>
</dbReference>
<feature type="transmembrane region" description="Helical" evidence="20">
    <location>
        <begin position="393"/>
        <end position="411"/>
    </location>
</feature>
<dbReference type="GeneID" id="117643613"/>
<evidence type="ECO:0000313" key="25">
    <source>
        <dbReference type="RefSeq" id="XP_034238487.1"/>
    </source>
</evidence>
<dbReference type="OrthoDB" id="10261066at2759"/>
<comment type="cofactor">
    <cofactor evidence="2">
        <name>Mg(2+)</name>
        <dbReference type="ChEBI" id="CHEBI:18420"/>
    </cofactor>
</comment>
<dbReference type="Proteomes" id="UP000515158">
    <property type="component" value="Unplaced"/>
</dbReference>
<feature type="transmembrane region" description="Helical" evidence="20">
    <location>
        <begin position="457"/>
        <end position="480"/>
    </location>
</feature>
<keyword evidence="23" id="KW-1185">Reference proteome</keyword>
<feature type="transmembrane region" description="Helical" evidence="20">
    <location>
        <begin position="417"/>
        <end position="436"/>
    </location>
</feature>
<evidence type="ECO:0000256" key="18">
    <source>
        <dbReference type="ARBA" id="ARBA00048829"/>
    </source>
</evidence>
<evidence type="ECO:0000256" key="19">
    <source>
        <dbReference type="ARBA" id="ARBA00062993"/>
    </source>
</evidence>
<dbReference type="InterPro" id="IPR048999">
    <property type="entry name" value="STT3-PglB_core"/>
</dbReference>
<dbReference type="InterPro" id="IPR003674">
    <property type="entry name" value="Oligo_trans_STT3"/>
</dbReference>
<dbReference type="GO" id="GO:0018279">
    <property type="term" value="P:protein N-linked glycosylation via asparagine"/>
    <property type="evidence" value="ECO:0007669"/>
    <property type="project" value="TreeGrafter"/>
</dbReference>
<dbReference type="RefSeq" id="XP_034238486.1">
    <property type="nucleotide sequence ID" value="XM_034382595.1"/>
</dbReference>
<evidence type="ECO:0000259" key="22">
    <source>
        <dbReference type="Pfam" id="PF21436"/>
    </source>
</evidence>
<evidence type="ECO:0000256" key="5">
    <source>
        <dbReference type="ARBA" id="ARBA00010810"/>
    </source>
</evidence>
<keyword evidence="11" id="KW-0256">Endoplasmic reticulum</keyword>
<dbReference type="UniPathway" id="UPA00378"/>
<feature type="transmembrane region" description="Helical" evidence="20">
    <location>
        <begin position="24"/>
        <end position="43"/>
    </location>
</feature>